<reference evidence="1 2" key="1">
    <citation type="journal article" date="2014" name="Int. J. Syst. Evol. Microbiol.">
        <title>Fulvimonas yonginensis sp. nov., isolated from greenhouse soil, and emended description of the genus Fulvimonas.</title>
        <authorList>
            <person name="Ahn J.H."/>
            <person name="Kim S.J."/>
            <person name="Weon H.Y."/>
            <person name="Hong S.B."/>
            <person name="Seok S.J."/>
            <person name="Kwon S.W."/>
        </authorList>
    </citation>
    <scope>NUCLEOTIDE SEQUENCE [LARGE SCALE GENOMIC DNA]</scope>
    <source>
        <strain evidence="1 2">KACC 16952</strain>
    </source>
</reference>
<proteinExistence type="predicted"/>
<dbReference type="EMBL" id="JBBBNY010000003">
    <property type="protein sequence ID" value="MEI7036464.1"/>
    <property type="molecule type" value="Genomic_DNA"/>
</dbReference>
<keyword evidence="2" id="KW-1185">Reference proteome</keyword>
<dbReference type="Proteomes" id="UP001381174">
    <property type="component" value="Unassembled WGS sequence"/>
</dbReference>
<evidence type="ECO:0000313" key="1">
    <source>
        <dbReference type="EMBL" id="MEI7036464.1"/>
    </source>
</evidence>
<dbReference type="RefSeq" id="WP_336807080.1">
    <property type="nucleotide sequence ID" value="NZ_JBBBNY010000003.1"/>
</dbReference>
<name>A0ABU8JA90_9GAMM</name>
<organism evidence="1 2">
    <name type="scientific">Fulvimonas yonginensis</name>
    <dbReference type="NCBI Taxonomy" id="1495200"/>
    <lineage>
        <taxon>Bacteria</taxon>
        <taxon>Pseudomonadati</taxon>
        <taxon>Pseudomonadota</taxon>
        <taxon>Gammaproteobacteria</taxon>
        <taxon>Lysobacterales</taxon>
        <taxon>Rhodanobacteraceae</taxon>
        <taxon>Fulvimonas</taxon>
    </lineage>
</organism>
<protein>
    <recommendedName>
        <fullName evidence="3">Transposase</fullName>
    </recommendedName>
</protein>
<accession>A0ABU8JA90</accession>
<evidence type="ECO:0008006" key="3">
    <source>
        <dbReference type="Google" id="ProtNLM"/>
    </source>
</evidence>
<evidence type="ECO:0000313" key="2">
    <source>
        <dbReference type="Proteomes" id="UP001381174"/>
    </source>
</evidence>
<sequence>MSKLRGFQDTSPSDVVWWLAHWLLLHGRLPRPAQIQERFGMSRATSWRYYGWAKEKQQQIKAREGSYDLSEL</sequence>
<gene>
    <name evidence="1" type="ORF">WAT24_06815</name>
</gene>
<comment type="caution">
    <text evidence="1">The sequence shown here is derived from an EMBL/GenBank/DDBJ whole genome shotgun (WGS) entry which is preliminary data.</text>
</comment>